<accession>A0A3L9Y0V9</accession>
<keyword evidence="1" id="KW-0732">Signal</keyword>
<reference evidence="2 3" key="1">
    <citation type="submission" date="2018-10" db="EMBL/GenBank/DDBJ databases">
        <authorList>
            <person name="Jung H.S."/>
            <person name="Jeon C.O."/>
        </authorList>
    </citation>
    <scope>NUCLEOTIDE SEQUENCE [LARGE SCALE GENOMIC DNA]</scope>
    <source>
        <strain evidence="2 3">MA-7-27</strain>
    </source>
</reference>
<gene>
    <name evidence="2" type="ORF">D9R08_17030</name>
</gene>
<proteinExistence type="predicted"/>
<comment type="caution">
    <text evidence="2">The sequence shown here is derived from an EMBL/GenBank/DDBJ whole genome shotgun (WGS) entry which is preliminary data.</text>
</comment>
<sequence>MIARALTAALAALALSGPGAAQDFSENSEARSWNLFAEQPARFEATVVDILCEVTGNCAENCGDGRRQLGLLRSLDGVLVYPNKNSQPAFTGATVELLPYCGAEVEVDGLMLEDAYLGAVNIYLLQRIRRLGDETWVSANRWTDDWAENNPDAAGSGPWFRRDPRVLREIAEEGYFGLGLDRDAEIRAELFP</sequence>
<evidence type="ECO:0000256" key="1">
    <source>
        <dbReference type="SAM" id="SignalP"/>
    </source>
</evidence>
<evidence type="ECO:0000313" key="2">
    <source>
        <dbReference type="EMBL" id="RMA40868.1"/>
    </source>
</evidence>
<evidence type="ECO:0008006" key="4">
    <source>
        <dbReference type="Google" id="ProtNLM"/>
    </source>
</evidence>
<dbReference type="EMBL" id="RCNT01000010">
    <property type="protein sequence ID" value="RMA40868.1"/>
    <property type="molecule type" value="Genomic_DNA"/>
</dbReference>
<feature type="signal peptide" evidence="1">
    <location>
        <begin position="1"/>
        <end position="21"/>
    </location>
</feature>
<keyword evidence="3" id="KW-1185">Reference proteome</keyword>
<evidence type="ECO:0000313" key="3">
    <source>
        <dbReference type="Proteomes" id="UP000281343"/>
    </source>
</evidence>
<organism evidence="2 3">
    <name type="scientific">Rhodophyticola porphyridii</name>
    <dbReference type="NCBI Taxonomy" id="1852017"/>
    <lineage>
        <taxon>Bacteria</taxon>
        <taxon>Pseudomonadati</taxon>
        <taxon>Pseudomonadota</taxon>
        <taxon>Alphaproteobacteria</taxon>
        <taxon>Rhodobacterales</taxon>
        <taxon>Roseobacteraceae</taxon>
        <taxon>Rhodophyticola</taxon>
    </lineage>
</organism>
<dbReference type="OrthoDB" id="7725378at2"/>
<feature type="chain" id="PRO_5018265915" description="DUF2147 domain-containing protein" evidence="1">
    <location>
        <begin position="22"/>
        <end position="192"/>
    </location>
</feature>
<dbReference type="Proteomes" id="UP000281343">
    <property type="component" value="Unassembled WGS sequence"/>
</dbReference>
<dbReference type="AlphaFoldDB" id="A0A3L9Y0V9"/>
<dbReference type="RefSeq" id="WP_121899278.1">
    <property type="nucleotide sequence ID" value="NZ_RCNT01000010.1"/>
</dbReference>
<protein>
    <recommendedName>
        <fullName evidence="4">DUF2147 domain-containing protein</fullName>
    </recommendedName>
</protein>
<name>A0A3L9Y0V9_9RHOB</name>